<keyword evidence="4 6" id="KW-1133">Transmembrane helix</keyword>
<feature type="transmembrane region" description="Helical" evidence="6">
    <location>
        <begin position="177"/>
        <end position="199"/>
    </location>
</feature>
<name>A0A3D8J537_9HELI</name>
<feature type="transmembrane region" description="Helical" evidence="6">
    <location>
        <begin position="490"/>
        <end position="511"/>
    </location>
</feature>
<feature type="transmembrane region" description="Helical" evidence="6">
    <location>
        <begin position="151"/>
        <end position="171"/>
    </location>
</feature>
<dbReference type="Proteomes" id="UP000256695">
    <property type="component" value="Unassembled WGS sequence"/>
</dbReference>
<evidence type="ECO:0000256" key="1">
    <source>
        <dbReference type="ARBA" id="ARBA00004141"/>
    </source>
</evidence>
<keyword evidence="5 6" id="KW-0472">Membrane</keyword>
<keyword evidence="2 6" id="KW-0813">Transport</keyword>
<dbReference type="InterPro" id="IPR001204">
    <property type="entry name" value="Phos_transporter"/>
</dbReference>
<evidence type="ECO:0000256" key="3">
    <source>
        <dbReference type="ARBA" id="ARBA00022692"/>
    </source>
</evidence>
<feature type="transmembrane region" description="Helical" evidence="6">
    <location>
        <begin position="44"/>
        <end position="65"/>
    </location>
</feature>
<feature type="transmembrane region" description="Helical" evidence="6">
    <location>
        <begin position="211"/>
        <end position="233"/>
    </location>
</feature>
<feature type="transmembrane region" description="Helical" evidence="6">
    <location>
        <begin position="329"/>
        <end position="350"/>
    </location>
</feature>
<feature type="transmembrane region" description="Helical" evidence="6">
    <location>
        <begin position="280"/>
        <end position="299"/>
    </location>
</feature>
<reference evidence="7 8" key="1">
    <citation type="submission" date="2018-04" db="EMBL/GenBank/DDBJ databases">
        <title>Novel Campyloabacter and Helicobacter Species and Strains.</title>
        <authorList>
            <person name="Mannion A.J."/>
            <person name="Shen Z."/>
            <person name="Fox J.G."/>
        </authorList>
    </citation>
    <scope>NUCLEOTIDE SEQUENCE [LARGE SCALE GENOMIC DNA]</scope>
    <source>
        <strain evidence="7 8">MIT 04-9362</strain>
    </source>
</reference>
<dbReference type="Pfam" id="PF01384">
    <property type="entry name" value="PHO4"/>
    <property type="match status" value="1"/>
</dbReference>
<dbReference type="PROSITE" id="PS51257">
    <property type="entry name" value="PROKAR_LIPOPROTEIN"/>
    <property type="match status" value="1"/>
</dbReference>
<comment type="caution">
    <text evidence="7">The sequence shown here is derived from an EMBL/GenBank/DDBJ whole genome shotgun (WGS) entry which is preliminary data.</text>
</comment>
<dbReference type="RefSeq" id="WP_115579595.1">
    <property type="nucleotide sequence ID" value="NZ_NXLX01000024.1"/>
</dbReference>
<protein>
    <recommendedName>
        <fullName evidence="6">Phosphate transporter</fullName>
    </recommendedName>
</protein>
<evidence type="ECO:0000313" key="7">
    <source>
        <dbReference type="EMBL" id="RDU71901.1"/>
    </source>
</evidence>
<proteinExistence type="inferred from homology"/>
<comment type="similarity">
    <text evidence="6">Belongs to the inorganic phosphate transporter (PiT) (TC 2.A.20) family.</text>
</comment>
<dbReference type="PANTHER" id="PTHR11101">
    <property type="entry name" value="PHOSPHATE TRANSPORTER"/>
    <property type="match status" value="1"/>
</dbReference>
<dbReference type="AlphaFoldDB" id="A0A3D8J537"/>
<dbReference type="GO" id="GO:0016020">
    <property type="term" value="C:membrane"/>
    <property type="evidence" value="ECO:0007669"/>
    <property type="project" value="UniProtKB-SubCell"/>
</dbReference>
<evidence type="ECO:0000313" key="8">
    <source>
        <dbReference type="Proteomes" id="UP000256695"/>
    </source>
</evidence>
<feature type="transmembrane region" description="Helical" evidence="6">
    <location>
        <begin position="395"/>
        <end position="411"/>
    </location>
</feature>
<feature type="transmembrane region" description="Helical" evidence="6">
    <location>
        <begin position="245"/>
        <end position="268"/>
    </location>
</feature>
<feature type="transmembrane region" description="Helical" evidence="6">
    <location>
        <begin position="370"/>
        <end position="389"/>
    </location>
</feature>
<organism evidence="7 8">
    <name type="scientific">Helicobacter anseris</name>
    <dbReference type="NCBI Taxonomy" id="375926"/>
    <lineage>
        <taxon>Bacteria</taxon>
        <taxon>Pseudomonadati</taxon>
        <taxon>Campylobacterota</taxon>
        <taxon>Epsilonproteobacteria</taxon>
        <taxon>Campylobacterales</taxon>
        <taxon>Helicobacteraceae</taxon>
        <taxon>Helicobacter</taxon>
    </lineage>
</organism>
<dbReference type="PANTHER" id="PTHR11101:SF80">
    <property type="entry name" value="PHOSPHATE TRANSPORTER"/>
    <property type="match status" value="1"/>
</dbReference>
<keyword evidence="3 6" id="KW-0812">Transmembrane</keyword>
<dbReference type="GO" id="GO:0005315">
    <property type="term" value="F:phosphate transmembrane transporter activity"/>
    <property type="evidence" value="ECO:0007669"/>
    <property type="project" value="InterPro"/>
</dbReference>
<keyword evidence="6" id="KW-0592">Phosphate transport</keyword>
<evidence type="ECO:0000256" key="5">
    <source>
        <dbReference type="ARBA" id="ARBA00023136"/>
    </source>
</evidence>
<gene>
    <name evidence="7" type="ORF">CQA57_07360</name>
</gene>
<dbReference type="GO" id="GO:0035435">
    <property type="term" value="P:phosphate ion transmembrane transport"/>
    <property type="evidence" value="ECO:0007669"/>
    <property type="project" value="TreeGrafter"/>
</dbReference>
<accession>A0A3D8J537</accession>
<feature type="transmembrane region" description="Helical" evidence="6">
    <location>
        <begin position="118"/>
        <end position="139"/>
    </location>
</feature>
<dbReference type="OrthoDB" id="9779554at2"/>
<keyword evidence="8" id="KW-1185">Reference proteome</keyword>
<feature type="transmembrane region" description="Helical" evidence="6">
    <location>
        <begin position="77"/>
        <end position="98"/>
    </location>
</feature>
<comment type="subcellular location">
    <subcellularLocation>
        <location evidence="1 6">Membrane</location>
        <topology evidence="1 6">Multi-pass membrane protein</topology>
    </subcellularLocation>
</comment>
<dbReference type="EMBL" id="NXLX01000024">
    <property type="protein sequence ID" value="RDU71901.1"/>
    <property type="molecule type" value="Genomic_DNA"/>
</dbReference>
<evidence type="ECO:0000256" key="4">
    <source>
        <dbReference type="ARBA" id="ARBA00022989"/>
    </source>
</evidence>
<feature type="transmembrane region" description="Helical" evidence="6">
    <location>
        <begin position="20"/>
        <end position="38"/>
    </location>
</feature>
<sequence length="518" mass="55713">MKSKLKKKKKVQREIQKVALVIVFLFLVACLGGIFGNVEHHPLLIIFACVVGAYMAMNIGANDVANNVGPAVGSKSISMLGAIIIAAICEAAGAILAGADVVNTVKSGIINPLAFSDAKVFIMVMLAALISGAIWLHLATAIGAPVSTTHSIVGGILGSGIAAGGLGVAKWDVLGGIVASWIISPLLGGFIAGLFLWIIKKTITYKQDKKIAAQKIVPLLILIMSFAFSLYFITKGLKNIIKLDFNHAFLLSLCISFGIFFIIRPLILRQAQQIENTKEAINTLFAIPLIFAAAFLSFAHGANDVANAIGPLAAINQMLGDLNSVDSKAVIPLWIMIIGGCGISLGLALYGPRLIKTVGTEITELNKIRAFCVAMSAAITVLIASALGLPVSSTHVAIGAIFGVGFLREYLKRRYQNMLDTIQQAHSKKSELDLFLEKFHRASIKRKGLMLESLKKNRSEQILLAKNEKKELKKVYKQELVKRSAIQKIIASWVVTVPISSLFSALVYWILKISPLAF</sequence>
<evidence type="ECO:0000256" key="2">
    <source>
        <dbReference type="ARBA" id="ARBA00022448"/>
    </source>
</evidence>
<evidence type="ECO:0000256" key="6">
    <source>
        <dbReference type="RuleBase" id="RU363058"/>
    </source>
</evidence>